<accession>A0A4S4B436</accession>
<dbReference type="OrthoDB" id="9804823at2"/>
<keyword evidence="4" id="KW-0479">Metal-binding</keyword>
<evidence type="ECO:0000313" key="10">
    <source>
        <dbReference type="Proteomes" id="UP000308430"/>
    </source>
</evidence>
<dbReference type="Proteomes" id="UP000308430">
    <property type="component" value="Unassembled WGS sequence"/>
</dbReference>
<dbReference type="AlphaFoldDB" id="A0A4S4B436"/>
<organism evidence="9 10">
    <name type="scientific">Pseudothauera nasutitermitis</name>
    <dbReference type="NCBI Taxonomy" id="2565930"/>
    <lineage>
        <taxon>Bacteria</taxon>
        <taxon>Pseudomonadati</taxon>
        <taxon>Pseudomonadota</taxon>
        <taxon>Betaproteobacteria</taxon>
        <taxon>Rhodocyclales</taxon>
        <taxon>Zoogloeaceae</taxon>
        <taxon>Pseudothauera</taxon>
    </lineage>
</organism>
<gene>
    <name evidence="9" type="ORF">E6C76_01225</name>
</gene>
<keyword evidence="3" id="KW-0540">Nuclease</keyword>
<name>A0A4S4B436_9RHOO</name>
<dbReference type="Gene3D" id="3.40.50.1010">
    <property type="entry name" value="5'-nuclease"/>
    <property type="match status" value="1"/>
</dbReference>
<evidence type="ECO:0000256" key="2">
    <source>
        <dbReference type="ARBA" id="ARBA00022649"/>
    </source>
</evidence>
<keyword evidence="6" id="KW-0460">Magnesium</keyword>
<dbReference type="EMBL" id="SSOC01000001">
    <property type="protein sequence ID" value="THF67041.1"/>
    <property type="molecule type" value="Genomic_DNA"/>
</dbReference>
<reference evidence="9 10" key="1">
    <citation type="submission" date="2019-04" db="EMBL/GenBank/DDBJ databases">
        <title>Azoarcus nasutitermitis sp. nov. isolated from termite nest.</title>
        <authorList>
            <person name="Lin S.-Y."/>
            <person name="Hameed A."/>
            <person name="Hsu Y.-H."/>
            <person name="Young C.-C."/>
        </authorList>
    </citation>
    <scope>NUCLEOTIDE SEQUENCE [LARGE SCALE GENOMIC DNA]</scope>
    <source>
        <strain evidence="9 10">CC-YHH838</strain>
    </source>
</reference>
<dbReference type="InterPro" id="IPR029060">
    <property type="entry name" value="PIN-like_dom_sf"/>
</dbReference>
<evidence type="ECO:0000256" key="6">
    <source>
        <dbReference type="ARBA" id="ARBA00022842"/>
    </source>
</evidence>
<evidence type="ECO:0000256" key="7">
    <source>
        <dbReference type="ARBA" id="ARBA00038093"/>
    </source>
</evidence>
<dbReference type="InterPro" id="IPR050556">
    <property type="entry name" value="Type_II_TA_system_RNase"/>
</dbReference>
<dbReference type="CDD" id="cd18746">
    <property type="entry name" value="PIN_VapC4-5_FitB-like"/>
    <property type="match status" value="1"/>
</dbReference>
<dbReference type="GO" id="GO:0016787">
    <property type="term" value="F:hydrolase activity"/>
    <property type="evidence" value="ECO:0007669"/>
    <property type="project" value="UniProtKB-KW"/>
</dbReference>
<evidence type="ECO:0000259" key="8">
    <source>
        <dbReference type="Pfam" id="PF01850"/>
    </source>
</evidence>
<dbReference type="PANTHER" id="PTHR33653">
    <property type="entry name" value="RIBONUCLEASE VAPC2"/>
    <property type="match status" value="1"/>
</dbReference>
<keyword evidence="5" id="KW-0378">Hydrolase</keyword>
<dbReference type="GO" id="GO:0046872">
    <property type="term" value="F:metal ion binding"/>
    <property type="evidence" value="ECO:0007669"/>
    <property type="project" value="UniProtKB-KW"/>
</dbReference>
<evidence type="ECO:0000256" key="5">
    <source>
        <dbReference type="ARBA" id="ARBA00022801"/>
    </source>
</evidence>
<protein>
    <submittedName>
        <fullName evidence="9">Type II toxin-antitoxin system VapC family toxin</fullName>
    </submittedName>
</protein>
<dbReference type="Pfam" id="PF01850">
    <property type="entry name" value="PIN"/>
    <property type="match status" value="1"/>
</dbReference>
<comment type="cofactor">
    <cofactor evidence="1">
        <name>Mg(2+)</name>
        <dbReference type="ChEBI" id="CHEBI:18420"/>
    </cofactor>
</comment>
<evidence type="ECO:0000313" key="9">
    <source>
        <dbReference type="EMBL" id="THF67041.1"/>
    </source>
</evidence>
<keyword evidence="10" id="KW-1185">Reference proteome</keyword>
<comment type="caution">
    <text evidence="9">The sequence shown here is derived from an EMBL/GenBank/DDBJ whole genome shotgun (WGS) entry which is preliminary data.</text>
</comment>
<evidence type="ECO:0000256" key="4">
    <source>
        <dbReference type="ARBA" id="ARBA00022723"/>
    </source>
</evidence>
<dbReference type="GO" id="GO:0004518">
    <property type="term" value="F:nuclease activity"/>
    <property type="evidence" value="ECO:0007669"/>
    <property type="project" value="UniProtKB-KW"/>
</dbReference>
<dbReference type="RefSeq" id="WP_136346450.1">
    <property type="nucleotide sequence ID" value="NZ_SSOC01000001.1"/>
</dbReference>
<evidence type="ECO:0000256" key="3">
    <source>
        <dbReference type="ARBA" id="ARBA00022722"/>
    </source>
</evidence>
<dbReference type="SUPFAM" id="SSF88723">
    <property type="entry name" value="PIN domain-like"/>
    <property type="match status" value="1"/>
</dbReference>
<sequence>MFILDTNVLSELRAGKRNQSSAVREWAAQVRPEQMFLTSISVFEIEAGIRRLERLTPPQGEMIRHWFDTVRGHFSGRVLPFSEQAALICARLHIPDPMAMNDSMIAAIALEHGFTVVTRNTRDFENSGVGLIDPWAYGA</sequence>
<feature type="domain" description="PIN" evidence="8">
    <location>
        <begin position="3"/>
        <end position="125"/>
    </location>
</feature>
<dbReference type="InterPro" id="IPR002716">
    <property type="entry name" value="PIN_dom"/>
</dbReference>
<evidence type="ECO:0000256" key="1">
    <source>
        <dbReference type="ARBA" id="ARBA00001946"/>
    </source>
</evidence>
<keyword evidence="2" id="KW-1277">Toxin-antitoxin system</keyword>
<dbReference type="PANTHER" id="PTHR33653:SF1">
    <property type="entry name" value="RIBONUCLEASE VAPC2"/>
    <property type="match status" value="1"/>
</dbReference>
<proteinExistence type="inferred from homology"/>
<comment type="similarity">
    <text evidence="7">Belongs to the PINc/VapC protein family.</text>
</comment>